<dbReference type="InterPro" id="IPR050228">
    <property type="entry name" value="Carboxylesterase_BioH"/>
</dbReference>
<dbReference type="GO" id="GO:0016787">
    <property type="term" value="F:hydrolase activity"/>
    <property type="evidence" value="ECO:0007669"/>
    <property type="project" value="UniProtKB-KW"/>
</dbReference>
<dbReference type="Gene3D" id="3.40.50.1820">
    <property type="entry name" value="alpha/beta hydrolase"/>
    <property type="match status" value="1"/>
</dbReference>
<dbReference type="PANTHER" id="PTHR43194">
    <property type="entry name" value="HYDROLASE ALPHA/BETA FOLD FAMILY"/>
    <property type="match status" value="1"/>
</dbReference>
<feature type="signal peptide" evidence="1">
    <location>
        <begin position="1"/>
        <end position="27"/>
    </location>
</feature>
<dbReference type="AlphaFoldDB" id="A0A512B4B6"/>
<comment type="caution">
    <text evidence="2">The sequence shown here is derived from an EMBL/GenBank/DDBJ whole genome shotgun (WGS) entry which is preliminary data.</text>
</comment>
<dbReference type="Proteomes" id="UP000321532">
    <property type="component" value="Unassembled WGS sequence"/>
</dbReference>
<protein>
    <submittedName>
        <fullName evidence="2">Alpha/beta hydrolase</fullName>
    </submittedName>
</protein>
<dbReference type="InterPro" id="IPR029058">
    <property type="entry name" value="AB_hydrolase_fold"/>
</dbReference>
<accession>A0A512B4B6</accession>
<evidence type="ECO:0000313" key="2">
    <source>
        <dbReference type="EMBL" id="GEO06815.1"/>
    </source>
</evidence>
<dbReference type="PROSITE" id="PS51257">
    <property type="entry name" value="PROKAR_LIPOPROTEIN"/>
    <property type="match status" value="1"/>
</dbReference>
<keyword evidence="2" id="KW-0378">Hydrolase</keyword>
<keyword evidence="3" id="KW-1185">Reference proteome</keyword>
<dbReference type="PANTHER" id="PTHR43194:SF4">
    <property type="entry name" value="AB HYDROLASE-1 DOMAIN-CONTAINING PROTEIN"/>
    <property type="match status" value="1"/>
</dbReference>
<dbReference type="SUPFAM" id="SSF53474">
    <property type="entry name" value="alpha/beta-Hydrolases"/>
    <property type="match status" value="1"/>
</dbReference>
<evidence type="ECO:0000313" key="3">
    <source>
        <dbReference type="Proteomes" id="UP000321532"/>
    </source>
</evidence>
<organism evidence="2 3">
    <name type="scientific">Adhaeribacter aerolatus</name>
    <dbReference type="NCBI Taxonomy" id="670289"/>
    <lineage>
        <taxon>Bacteria</taxon>
        <taxon>Pseudomonadati</taxon>
        <taxon>Bacteroidota</taxon>
        <taxon>Cytophagia</taxon>
        <taxon>Cytophagales</taxon>
        <taxon>Hymenobacteraceae</taxon>
        <taxon>Adhaeribacter</taxon>
    </lineage>
</organism>
<proteinExistence type="predicted"/>
<evidence type="ECO:0000256" key="1">
    <source>
        <dbReference type="SAM" id="SignalP"/>
    </source>
</evidence>
<gene>
    <name evidence="2" type="ORF">AAE02nite_44790</name>
</gene>
<sequence>MFMEKPEKVNKLYIFILLLATTAALVAACNSSKSSTGTINIQQQGSFAVGGTVLTNPGTFDPIKHGAFNPTNQPAEGQTLHGDHAYVFYQVPEKARKLPLVFWHGHGQSARTWETTPDGREGFQNIFLRRRFPVYLLDQPRRGRAARSTKPITIAATPDEQLWFGIFRLGAYPNFYPGVQFSKQPEALNQFFRQMVPNTGPYDAQLNIDAVSGLFTKIGPGILVTHSQSGGPGWRTALKNNNVKAIVAFEPGGDYVFPQGEAPDSIKVSGRIIIPPTVPLAEFRKLTKIPIIIYYGDNIPDKPSPIPGQEQWRAFMEVAKKFREVVNKHGGDVTLVHLPAIGIKGNTHFPMSDLNNLEIANHLAVFLKGKNLD</sequence>
<dbReference type="EMBL" id="BJYS01000044">
    <property type="protein sequence ID" value="GEO06815.1"/>
    <property type="molecule type" value="Genomic_DNA"/>
</dbReference>
<dbReference type="CDD" id="cd12810">
    <property type="entry name" value="Esterase_713_like-3"/>
    <property type="match status" value="1"/>
</dbReference>
<reference evidence="2 3" key="1">
    <citation type="submission" date="2019-07" db="EMBL/GenBank/DDBJ databases">
        <title>Whole genome shotgun sequence of Adhaeribacter aerolatus NBRC 106133.</title>
        <authorList>
            <person name="Hosoyama A."/>
            <person name="Uohara A."/>
            <person name="Ohji S."/>
            <person name="Ichikawa N."/>
        </authorList>
    </citation>
    <scope>NUCLEOTIDE SEQUENCE [LARGE SCALE GENOMIC DNA]</scope>
    <source>
        <strain evidence="2 3">NBRC 106133</strain>
    </source>
</reference>
<name>A0A512B4B6_9BACT</name>
<feature type="chain" id="PRO_5022166781" evidence="1">
    <location>
        <begin position="28"/>
        <end position="373"/>
    </location>
</feature>
<keyword evidence="1" id="KW-0732">Signal</keyword>